<evidence type="ECO:0000256" key="5">
    <source>
        <dbReference type="SAM" id="MobiDB-lite"/>
    </source>
</evidence>
<evidence type="ECO:0000256" key="2">
    <source>
        <dbReference type="ARBA" id="ARBA00023015"/>
    </source>
</evidence>
<dbReference type="SMART" id="SM00422">
    <property type="entry name" value="HTH_MERR"/>
    <property type="match status" value="1"/>
</dbReference>
<organism evidence="7 8">
    <name type="scientific">Paludibaculum fermentans</name>
    <dbReference type="NCBI Taxonomy" id="1473598"/>
    <lineage>
        <taxon>Bacteria</taxon>
        <taxon>Pseudomonadati</taxon>
        <taxon>Acidobacteriota</taxon>
        <taxon>Terriglobia</taxon>
        <taxon>Bryobacterales</taxon>
        <taxon>Bryobacteraceae</taxon>
        <taxon>Paludibaculum</taxon>
    </lineage>
</organism>
<dbReference type="Proteomes" id="UP000593892">
    <property type="component" value="Chromosome"/>
</dbReference>
<dbReference type="PANTHER" id="PTHR30204:SF69">
    <property type="entry name" value="MERR-FAMILY TRANSCRIPTIONAL REGULATOR"/>
    <property type="match status" value="1"/>
</dbReference>
<evidence type="ECO:0000256" key="4">
    <source>
        <dbReference type="ARBA" id="ARBA00023163"/>
    </source>
</evidence>
<gene>
    <name evidence="7" type="ORF">IRI77_20750</name>
</gene>
<dbReference type="RefSeq" id="WP_194446936.1">
    <property type="nucleotide sequence ID" value="NZ_CP063849.1"/>
</dbReference>
<dbReference type="Gene3D" id="1.10.1660.10">
    <property type="match status" value="1"/>
</dbReference>
<dbReference type="SUPFAM" id="SSF46955">
    <property type="entry name" value="Putative DNA-binding domain"/>
    <property type="match status" value="1"/>
</dbReference>
<proteinExistence type="predicted"/>
<evidence type="ECO:0000313" key="8">
    <source>
        <dbReference type="Proteomes" id="UP000593892"/>
    </source>
</evidence>
<feature type="region of interest" description="Disordered" evidence="5">
    <location>
        <begin position="147"/>
        <end position="166"/>
    </location>
</feature>
<dbReference type="EMBL" id="CP063849">
    <property type="protein sequence ID" value="QOY85266.1"/>
    <property type="molecule type" value="Genomic_DNA"/>
</dbReference>
<dbReference type="GO" id="GO:0003677">
    <property type="term" value="F:DNA binding"/>
    <property type="evidence" value="ECO:0007669"/>
    <property type="project" value="UniProtKB-KW"/>
</dbReference>
<keyword evidence="2" id="KW-0805">Transcription regulation</keyword>
<reference evidence="7 8" key="1">
    <citation type="submission" date="2020-10" db="EMBL/GenBank/DDBJ databases">
        <title>Complete genome sequence of Paludibaculum fermentans P105T, a facultatively anaerobic acidobacterium capable of dissimilatory Fe(III) reduction.</title>
        <authorList>
            <person name="Dedysh S.N."/>
            <person name="Beletsky A.V."/>
            <person name="Kulichevskaya I.S."/>
            <person name="Mardanov A.V."/>
            <person name="Ravin N.V."/>
        </authorList>
    </citation>
    <scope>NUCLEOTIDE SEQUENCE [LARGE SCALE GENOMIC DNA]</scope>
    <source>
        <strain evidence="7 8">P105</strain>
    </source>
</reference>
<dbReference type="InterPro" id="IPR000551">
    <property type="entry name" value="MerR-type_HTH_dom"/>
</dbReference>
<keyword evidence="8" id="KW-1185">Reference proteome</keyword>
<dbReference type="GO" id="GO:0003700">
    <property type="term" value="F:DNA-binding transcription factor activity"/>
    <property type="evidence" value="ECO:0007669"/>
    <property type="project" value="InterPro"/>
</dbReference>
<protein>
    <submittedName>
        <fullName evidence="7">MerR family transcriptional regulator</fullName>
    </submittedName>
</protein>
<keyword evidence="4" id="KW-0804">Transcription</keyword>
<dbReference type="InterPro" id="IPR009061">
    <property type="entry name" value="DNA-bd_dom_put_sf"/>
</dbReference>
<evidence type="ECO:0000313" key="7">
    <source>
        <dbReference type="EMBL" id="QOY85266.1"/>
    </source>
</evidence>
<evidence type="ECO:0000259" key="6">
    <source>
        <dbReference type="PROSITE" id="PS50937"/>
    </source>
</evidence>
<keyword evidence="3" id="KW-0238">DNA-binding</keyword>
<dbReference type="PROSITE" id="PS50937">
    <property type="entry name" value="HTH_MERR_2"/>
    <property type="match status" value="1"/>
</dbReference>
<accession>A0A7S7SIA7</accession>
<dbReference type="PANTHER" id="PTHR30204">
    <property type="entry name" value="REDOX-CYCLING DRUG-SENSING TRANSCRIPTIONAL ACTIVATOR SOXR"/>
    <property type="match status" value="1"/>
</dbReference>
<sequence length="166" mass="18992">MFKTKSRQGAPAPGERTFSSADVSRLSGVSLRQLQWWDEQRVVSPRHEGHKRIYLTEEVVEVSVIAELRRKGFSLQKIRRVLRFLQREMGKRLSDILNAGSDLHLLTDGKSIYLEESQERIIDLLKAAKQPMFLVCVTDQVRRLTVTPRKPPKSETPAVARKSKAV</sequence>
<dbReference type="Pfam" id="PF13411">
    <property type="entry name" value="MerR_1"/>
    <property type="match status" value="1"/>
</dbReference>
<dbReference type="InterPro" id="IPR047057">
    <property type="entry name" value="MerR_fam"/>
</dbReference>
<dbReference type="KEGG" id="pfer:IRI77_20750"/>
<evidence type="ECO:0000256" key="3">
    <source>
        <dbReference type="ARBA" id="ARBA00023125"/>
    </source>
</evidence>
<feature type="domain" description="HTH merR-type" evidence="6">
    <location>
        <begin position="23"/>
        <end position="84"/>
    </location>
</feature>
<feature type="region of interest" description="Disordered" evidence="5">
    <location>
        <begin position="1"/>
        <end position="21"/>
    </location>
</feature>
<evidence type="ECO:0000256" key="1">
    <source>
        <dbReference type="ARBA" id="ARBA00022491"/>
    </source>
</evidence>
<keyword evidence="1" id="KW-0678">Repressor</keyword>
<name>A0A7S7SIA7_PALFE</name>
<dbReference type="AlphaFoldDB" id="A0A7S7SIA7"/>